<dbReference type="Proteomes" id="UP000006502">
    <property type="component" value="Chromosome"/>
</dbReference>
<name>I7C6Z1_MYCHA</name>
<dbReference type="AlphaFoldDB" id="I7C6Z1"/>
<reference evidence="1 2" key="1">
    <citation type="journal article" date="2012" name="J. Bacteriol.">
        <title>Genome Sequence of "Candidatus Mycoplasma haemolamae" Strain Purdue, a Red Blood Cell Pathogen of Alpacas (Vicugna pacos) and Llamas (Lama glama).</title>
        <authorList>
            <person name="Guimaraes A.M."/>
            <person name="Toth B."/>
            <person name="Santos A.P."/>
            <person name="do Nascimento N.C."/>
            <person name="Kritchevsky J.E."/>
            <person name="Messick J.B."/>
        </authorList>
    </citation>
    <scope>NUCLEOTIDE SEQUENCE [LARGE SCALE GENOMIC DNA]</scope>
    <source>
        <strain evidence="1 2">Purdue</strain>
    </source>
</reference>
<organism evidence="1 2">
    <name type="scientific">Mycoplasma haematolamae (strain Purdue)</name>
    <dbReference type="NCBI Taxonomy" id="1212765"/>
    <lineage>
        <taxon>Bacteria</taxon>
        <taxon>Bacillati</taxon>
        <taxon>Mycoplasmatota</taxon>
        <taxon>Mollicutes</taxon>
        <taxon>Mycoplasmataceae</taxon>
        <taxon>Mycoplasma</taxon>
    </lineage>
</organism>
<keyword evidence="2" id="KW-1185">Reference proteome</keyword>
<reference evidence="2" key="2">
    <citation type="submission" date="2012-07" db="EMBL/GenBank/DDBJ databases">
        <title>Complete genome sequence of 'Candidatus Mycoplasma haemolamae'.</title>
        <authorList>
            <person name="Guimaraes A.M.S."/>
            <person name="Toth B."/>
            <person name="Santos A.P."/>
            <person name="Nascimento N.C."/>
            <person name="Sojka J.E."/>
            <person name="Messick J.B."/>
        </authorList>
    </citation>
    <scope>NUCLEOTIDE SEQUENCE [LARGE SCALE GENOMIC DNA]</scope>
    <source>
        <strain evidence="2">Purdue</strain>
    </source>
</reference>
<evidence type="ECO:0000313" key="2">
    <source>
        <dbReference type="Proteomes" id="UP000006502"/>
    </source>
</evidence>
<gene>
    <name evidence="1" type="ordered locus">MHLP_03710</name>
</gene>
<proteinExistence type="predicted"/>
<evidence type="ECO:0000313" key="1">
    <source>
        <dbReference type="EMBL" id="AFO52322.1"/>
    </source>
</evidence>
<dbReference type="KEGG" id="mhl:MHLP_03710"/>
<dbReference type="EMBL" id="CP003731">
    <property type="protein sequence ID" value="AFO52322.1"/>
    <property type="molecule type" value="Genomic_DNA"/>
</dbReference>
<dbReference type="PATRIC" id="fig|1212765.3.peg.842"/>
<dbReference type="HOGENOM" id="CLU_092774_0_0_14"/>
<dbReference type="STRING" id="1212765.MHLP_03710"/>
<protein>
    <submittedName>
        <fullName evidence="1">Uncharacterized protein</fullName>
    </submittedName>
</protein>
<sequence length="262" mass="29294">MPPSLTSLWLKGLSSQGKIYLATSSLALGAGVTGSLAVDDTRESIWSGVSYVGSSVSGFLGKAFEASGAPPAQVSGSDDTVNEIFKEAWDGLKLVVTKGANWSWNSTIFLGDKVTKAKSTYETTKGYTETSWTFLKTNWRTLWEFLRHCFTSLDVEKIYKLLRENQSTVKQLQEKGHWNKIVKSMESLRTKSYSIGFDVGKPYRKMLNTFMNKPSDMVTIVSRLDILEGFLNQHGTSDTQRAKKLVEFFSSDEQTITQLKYT</sequence>
<accession>I7C6Z1</accession>